<dbReference type="EMBL" id="BBSI01000017">
    <property type="protein sequence ID" value="GAM79965.1"/>
    <property type="molecule type" value="Genomic_DNA"/>
</dbReference>
<comment type="caution">
    <text evidence="1">The sequence shown here is derived from an EMBL/GenBank/DDBJ whole genome shotgun (WGS) entry which is preliminary data.</text>
</comment>
<protein>
    <submittedName>
        <fullName evidence="1">Malate/lactate dehydrogenases</fullName>
    </submittedName>
</protein>
<accession>A0A0B8QJL3</accession>
<dbReference type="AlphaFoldDB" id="A0A0B8QJL3"/>
<proteinExistence type="predicted"/>
<dbReference type="Proteomes" id="UP000031847">
    <property type="component" value="Unassembled WGS sequence"/>
</dbReference>
<organism evidence="1 2">
    <name type="scientific">Lactococcus lactis subsp. lactis</name>
    <name type="common">Streptococcus lactis</name>
    <dbReference type="NCBI Taxonomy" id="1360"/>
    <lineage>
        <taxon>Bacteria</taxon>
        <taxon>Bacillati</taxon>
        <taxon>Bacillota</taxon>
        <taxon>Bacilli</taxon>
        <taxon>Lactobacillales</taxon>
        <taxon>Streptococcaceae</taxon>
        <taxon>Lactococcus</taxon>
    </lineage>
</organism>
<sequence>MGGVSVVSEVAAFSEMFGCSVVVVSEAFSRVFSVLTANSESIISENDVFVLKA</sequence>
<evidence type="ECO:0000313" key="2">
    <source>
        <dbReference type="Proteomes" id="UP000031847"/>
    </source>
</evidence>
<reference evidence="1 2" key="1">
    <citation type="submission" date="2015-01" db="EMBL/GenBank/DDBJ databases">
        <title>Lactococcus lactis subsp.lactis JCM 5805 whole genome shotgun sequence.</title>
        <authorList>
            <person name="Fujii T."/>
            <person name="Tomita Y."/>
            <person name="Ikushima S."/>
            <person name="Fujiwara D."/>
        </authorList>
    </citation>
    <scope>NUCLEOTIDE SEQUENCE [LARGE SCALE GENOMIC DNA]</scope>
    <source>
        <strain evidence="1 2">JCM 5805</strain>
    </source>
</reference>
<gene>
    <name evidence="1" type="ORF">JCM5805K_1073</name>
</gene>
<name>A0A0B8QJL3_LACLL</name>
<evidence type="ECO:0000313" key="1">
    <source>
        <dbReference type="EMBL" id="GAM79965.1"/>
    </source>
</evidence>